<comment type="caution">
    <text evidence="4">The sequence shown here is derived from an EMBL/GenBank/DDBJ whole genome shotgun (WGS) entry which is preliminary data.</text>
</comment>
<feature type="chain" id="PRO_5032998576" evidence="2">
    <location>
        <begin position="19"/>
        <end position="191"/>
    </location>
</feature>
<dbReference type="NCBIfam" id="TIGR02595">
    <property type="entry name" value="PEP_CTERM"/>
    <property type="match status" value="1"/>
</dbReference>
<dbReference type="Pfam" id="PF07589">
    <property type="entry name" value="PEP-CTERM"/>
    <property type="match status" value="1"/>
</dbReference>
<dbReference type="Proteomes" id="UP000557872">
    <property type="component" value="Unassembled WGS sequence"/>
</dbReference>
<organism evidence="4 5">
    <name type="scientific">Oceaniferula marina</name>
    <dbReference type="NCBI Taxonomy" id="2748318"/>
    <lineage>
        <taxon>Bacteria</taxon>
        <taxon>Pseudomonadati</taxon>
        <taxon>Verrucomicrobiota</taxon>
        <taxon>Verrucomicrobiia</taxon>
        <taxon>Verrucomicrobiales</taxon>
        <taxon>Verrucomicrobiaceae</taxon>
        <taxon>Oceaniferula</taxon>
    </lineage>
</organism>
<evidence type="ECO:0000313" key="4">
    <source>
        <dbReference type="EMBL" id="NWK54994.1"/>
    </source>
</evidence>
<keyword evidence="2" id="KW-0732">Signal</keyword>
<evidence type="ECO:0000313" key="5">
    <source>
        <dbReference type="Proteomes" id="UP000557872"/>
    </source>
</evidence>
<sequence length="191" mass="20806">MRKKSILLALLLFGNANASTQVYWDMPNIVDEVFKIDNVTPLSANSVWQLIWTPDGVISSFNSTNPFEVDSSEVVMFEFNNPNGSYVVGETVDEASDIYVGGYVYTRVFDYTGATSGFNLLDLDGMMYAESGVSGQLEKIDAVPAGSSTTHNPFAGPTVVDQTFNVVPEPASIAFLLMGFGGLVGFRKRMR</sequence>
<keyword evidence="5" id="KW-1185">Reference proteome</keyword>
<name>A0A851GLG8_9BACT</name>
<dbReference type="AlphaFoldDB" id="A0A851GLG8"/>
<protein>
    <submittedName>
        <fullName evidence="4">PEP-CTERM sorting domain-containing protein</fullName>
    </submittedName>
</protein>
<gene>
    <name evidence="4" type="ORF">HW115_05200</name>
</gene>
<feature type="signal peptide" evidence="2">
    <location>
        <begin position="1"/>
        <end position="18"/>
    </location>
</feature>
<reference evidence="4 5" key="1">
    <citation type="submission" date="2020-07" db="EMBL/GenBank/DDBJ databases">
        <title>Roseicoccus Jingziensis gen. nov., sp. nov., isolated from coastal seawater.</title>
        <authorList>
            <person name="Feng X."/>
        </authorList>
    </citation>
    <scope>NUCLEOTIDE SEQUENCE [LARGE SCALE GENOMIC DNA]</scope>
    <source>
        <strain evidence="4 5">N1E253</strain>
    </source>
</reference>
<dbReference type="InterPro" id="IPR013424">
    <property type="entry name" value="Ice-binding_C"/>
</dbReference>
<accession>A0A851GLG8</accession>
<feature type="transmembrane region" description="Helical" evidence="1">
    <location>
        <begin position="170"/>
        <end position="186"/>
    </location>
</feature>
<dbReference type="EMBL" id="JACBAZ010000002">
    <property type="protein sequence ID" value="NWK54994.1"/>
    <property type="molecule type" value="Genomic_DNA"/>
</dbReference>
<feature type="domain" description="Ice-binding protein C-terminal" evidence="3">
    <location>
        <begin position="167"/>
        <end position="189"/>
    </location>
</feature>
<keyword evidence="1" id="KW-0472">Membrane</keyword>
<dbReference type="RefSeq" id="WP_178931539.1">
    <property type="nucleotide sequence ID" value="NZ_JACBAZ010000002.1"/>
</dbReference>
<keyword evidence="1" id="KW-0812">Transmembrane</keyword>
<evidence type="ECO:0000256" key="2">
    <source>
        <dbReference type="SAM" id="SignalP"/>
    </source>
</evidence>
<evidence type="ECO:0000259" key="3">
    <source>
        <dbReference type="Pfam" id="PF07589"/>
    </source>
</evidence>
<keyword evidence="1" id="KW-1133">Transmembrane helix</keyword>
<evidence type="ECO:0000256" key="1">
    <source>
        <dbReference type="SAM" id="Phobius"/>
    </source>
</evidence>
<proteinExistence type="predicted"/>